<protein>
    <submittedName>
        <fullName evidence="1">Uncharacterized protein</fullName>
    </submittedName>
</protein>
<evidence type="ECO:0000313" key="1">
    <source>
        <dbReference type="EMBL" id="KAK5846361.1"/>
    </source>
</evidence>
<sequence>MIEGHLARDHEIWGNVQGFLLFAYGFTCYCKGGDSKEGSMVKIWEVSTSEVVRNISVLNPVSDMNTTKVIVISETNTTEESDDEEKWTKKASINSQWSLPASTFNVTIISSSSSIPTIVVLIVADLLQNIPPLTTVASQPVAHGVFPINSSSNFTSVLEDSLMVIIAEDAKTEIADTILYMQRGLPVKYESIQVVASATSVSLEFLAELLVDCESRQLEFVKNMLSRSLCHRNSPPRSLDVSYPVYNNDIPDWESSLATAAIATILDSYLALVPNVLLSPIVPIVSTDSSTIAVVNDVSLVTTNVHPMQTRSKSGVFKLKLYATTLTNHEPLTIDEVQNVEKEIQE</sequence>
<comment type="caution">
    <text evidence="1">The sequence shown here is derived from an EMBL/GenBank/DDBJ whole genome shotgun (WGS) entry which is preliminary data.</text>
</comment>
<reference evidence="1 2" key="1">
    <citation type="submission" date="2023-03" db="EMBL/GenBank/DDBJ databases">
        <title>WGS of Gossypium arboreum.</title>
        <authorList>
            <person name="Yu D."/>
        </authorList>
    </citation>
    <scope>NUCLEOTIDE SEQUENCE [LARGE SCALE GENOMIC DNA]</scope>
    <source>
        <tissue evidence="1">Leaf</tissue>
    </source>
</reference>
<dbReference type="EMBL" id="JARKNE010000001">
    <property type="protein sequence ID" value="KAK5846361.1"/>
    <property type="molecule type" value="Genomic_DNA"/>
</dbReference>
<keyword evidence="2" id="KW-1185">Reference proteome</keyword>
<accession>A0ABR0R4B7</accession>
<evidence type="ECO:0000313" key="2">
    <source>
        <dbReference type="Proteomes" id="UP001358586"/>
    </source>
</evidence>
<gene>
    <name evidence="1" type="ORF">PVK06_002646</name>
</gene>
<dbReference type="Proteomes" id="UP001358586">
    <property type="component" value="Chromosome 1"/>
</dbReference>
<proteinExistence type="predicted"/>
<organism evidence="1 2">
    <name type="scientific">Gossypium arboreum</name>
    <name type="common">Tree cotton</name>
    <name type="synonym">Gossypium nanking</name>
    <dbReference type="NCBI Taxonomy" id="29729"/>
    <lineage>
        <taxon>Eukaryota</taxon>
        <taxon>Viridiplantae</taxon>
        <taxon>Streptophyta</taxon>
        <taxon>Embryophyta</taxon>
        <taxon>Tracheophyta</taxon>
        <taxon>Spermatophyta</taxon>
        <taxon>Magnoliopsida</taxon>
        <taxon>eudicotyledons</taxon>
        <taxon>Gunneridae</taxon>
        <taxon>Pentapetalae</taxon>
        <taxon>rosids</taxon>
        <taxon>malvids</taxon>
        <taxon>Malvales</taxon>
        <taxon>Malvaceae</taxon>
        <taxon>Malvoideae</taxon>
        <taxon>Gossypium</taxon>
    </lineage>
</organism>
<name>A0ABR0R4B7_GOSAR</name>